<evidence type="ECO:0000313" key="2">
    <source>
        <dbReference type="Proteomes" id="UP001231197"/>
    </source>
</evidence>
<evidence type="ECO:0000313" key="1">
    <source>
        <dbReference type="EMBL" id="MDN3493071.1"/>
    </source>
</evidence>
<gene>
    <name evidence="1" type="ORF">QMA06_10075</name>
</gene>
<comment type="caution">
    <text evidence="1">The sequence shown here is derived from an EMBL/GenBank/DDBJ whole genome shotgun (WGS) entry which is preliminary data.</text>
</comment>
<proteinExistence type="predicted"/>
<dbReference type="PROSITE" id="PS51257">
    <property type="entry name" value="PROKAR_LIPOPROTEIN"/>
    <property type="match status" value="1"/>
</dbReference>
<keyword evidence="2" id="KW-1185">Reference proteome</keyword>
<dbReference type="EMBL" id="JASDDK010000003">
    <property type="protein sequence ID" value="MDN3493071.1"/>
    <property type="molecule type" value="Genomic_DNA"/>
</dbReference>
<organism evidence="1 2">
    <name type="scientific">Winogradskyella bathintestinalis</name>
    <dbReference type="NCBI Taxonomy" id="3035208"/>
    <lineage>
        <taxon>Bacteria</taxon>
        <taxon>Pseudomonadati</taxon>
        <taxon>Bacteroidota</taxon>
        <taxon>Flavobacteriia</taxon>
        <taxon>Flavobacteriales</taxon>
        <taxon>Flavobacteriaceae</taxon>
        <taxon>Winogradskyella</taxon>
    </lineage>
</organism>
<protein>
    <recommendedName>
        <fullName evidence="3">YD repeat-containing protein</fullName>
    </recommendedName>
</protein>
<evidence type="ECO:0008006" key="3">
    <source>
        <dbReference type="Google" id="ProtNLM"/>
    </source>
</evidence>
<name>A0ABT7ZVP6_9FLAO</name>
<dbReference type="Gene3D" id="2.180.10.10">
    <property type="entry name" value="RHS repeat-associated core"/>
    <property type="match status" value="1"/>
</dbReference>
<dbReference type="RefSeq" id="WP_290206725.1">
    <property type="nucleotide sequence ID" value="NZ_JASDDK010000003.1"/>
</dbReference>
<sequence>MKKILMSIIITTFLYSCSSDSNENINQNSSYYRLVEKTEISNDGDIETTNYEYYSNGNLRRIINDTYSGTYIGDYIYDNEDLLIKTDYGEWFSTYSYNSSGLIEIATNSPDEEGIITTREYTYNSLGQKTIDIQYDNNIYCCETEFVYNSNGNISEINSTDGEGGGSSTGFTYDNKKRPEFAMGLTDASFWIDERANQNNILDNGNGATTTYEYNDQGYPTKSTIVFNFMGNIITNVINYQYETIEF</sequence>
<accession>A0ABT7ZVP6</accession>
<dbReference type="Proteomes" id="UP001231197">
    <property type="component" value="Unassembled WGS sequence"/>
</dbReference>
<reference evidence="1 2" key="1">
    <citation type="journal article" date="2023" name="Int. J. Syst. Evol. Microbiol.">
        <title>Winogradskyella bathintestinalis sp. nov., isolated from the intestine of the deep-sea loosejaw dragonfish, Malacosteus niger.</title>
        <authorList>
            <person name="Uniacke-Lowe S."/>
            <person name="Johnson C.N."/>
            <person name="Stanton C."/>
            <person name="Hill C."/>
            <person name="Ross P."/>
        </authorList>
    </citation>
    <scope>NUCLEOTIDE SEQUENCE [LARGE SCALE GENOMIC DNA]</scope>
    <source>
        <strain evidence="1 2">APC 3343</strain>
    </source>
</reference>